<reference evidence="2 3" key="1">
    <citation type="submission" date="2019-08" db="EMBL/GenBank/DDBJ databases">
        <authorList>
            <person name="Herpell B J."/>
        </authorList>
    </citation>
    <scope>NUCLEOTIDE SEQUENCE [LARGE SCALE GENOMIC DNA]</scope>
    <source>
        <strain evidence="3">Msb3</strain>
    </source>
</reference>
<name>A0A5Q4ZB14_9BURK</name>
<dbReference type="NCBIfam" id="TIGR01641">
    <property type="entry name" value="phageSPP1_gp7"/>
    <property type="match status" value="1"/>
</dbReference>
<sequence length="247" mass="27087">MALTLDQKGKSKGNPVRTKAIEQRYGSQLKKVAQQVGAIIQPFTPGDIGQMPTIERLLAAYADMLHGWATQTASNMLMDVALRDEQTWAVLAKDMGRALREEIRYAPTGQVMRALLAEQVGLIQSIPREAARRVHRLTLEGIQNSTRASSIAEEIIASGDVAKSRALLIARTEVTRTATTLTQARATHIGSDGYIWRTAGDGDVRPSHREMNGKFVKWSEPPTLDKLTGHAGCTPNCRCYAEPVIPE</sequence>
<protein>
    <submittedName>
        <fullName evidence="2">Phage head morphogenesis protein, SPP1 gp7</fullName>
    </submittedName>
</protein>
<dbReference type="Pfam" id="PF04233">
    <property type="entry name" value="Phage_Mu_F"/>
    <property type="match status" value="1"/>
</dbReference>
<dbReference type="AlphaFoldDB" id="A0A5Q4ZB14"/>
<dbReference type="Proteomes" id="UP000325811">
    <property type="component" value="Chromosome I"/>
</dbReference>
<dbReference type="KEGG" id="pdio:PDMSB3_2713"/>
<evidence type="ECO:0000313" key="3">
    <source>
        <dbReference type="Proteomes" id="UP000325811"/>
    </source>
</evidence>
<dbReference type="EMBL" id="LR699553">
    <property type="protein sequence ID" value="VVD29169.1"/>
    <property type="molecule type" value="Genomic_DNA"/>
</dbReference>
<dbReference type="InterPro" id="IPR006528">
    <property type="entry name" value="Phage_head_morphogenesis_dom"/>
</dbReference>
<gene>
    <name evidence="2" type="ORF">PDMSB3_2713</name>
</gene>
<evidence type="ECO:0000313" key="2">
    <source>
        <dbReference type="EMBL" id="VVD29169.1"/>
    </source>
</evidence>
<proteinExistence type="predicted"/>
<evidence type="ECO:0000259" key="1">
    <source>
        <dbReference type="Pfam" id="PF04233"/>
    </source>
</evidence>
<organism evidence="2 3">
    <name type="scientific">Paraburkholderia dioscoreae</name>
    <dbReference type="NCBI Taxonomy" id="2604047"/>
    <lineage>
        <taxon>Bacteria</taxon>
        <taxon>Pseudomonadati</taxon>
        <taxon>Pseudomonadota</taxon>
        <taxon>Betaproteobacteria</taxon>
        <taxon>Burkholderiales</taxon>
        <taxon>Burkholderiaceae</taxon>
        <taxon>Paraburkholderia</taxon>
    </lineage>
</organism>
<accession>A0A5Q4ZB14</accession>
<keyword evidence="3" id="KW-1185">Reference proteome</keyword>
<dbReference type="RefSeq" id="WP_165186386.1">
    <property type="nucleotide sequence ID" value="NZ_LR699553.1"/>
</dbReference>
<feature type="domain" description="Phage head morphogenesis" evidence="1">
    <location>
        <begin position="134"/>
        <end position="240"/>
    </location>
</feature>